<dbReference type="PROSITE" id="PS51296">
    <property type="entry name" value="RIESKE"/>
    <property type="match status" value="1"/>
</dbReference>
<comment type="function">
    <text evidence="1">Iron-sulfur subunit of the cytochrome bc1 complex, an essential component of the respiratory electron transport chain required for ATP synthesis. The bc1 complex catalyzes the oxidation of menaquinol and the reduction of cytochrome c in the respiratory chain. The bc1 complex operates through a Q-cycle mechanism that couples electron transfer to generation of the proton gradient that drives ATP synthesis.</text>
</comment>
<evidence type="ECO:0000256" key="1">
    <source>
        <dbReference type="ARBA" id="ARBA00002494"/>
    </source>
</evidence>
<name>A0ABQ0YHH1_9NOCA</name>
<dbReference type="PRINTS" id="PR00162">
    <property type="entry name" value="RIESKE"/>
</dbReference>
<evidence type="ECO:0000313" key="12">
    <source>
        <dbReference type="EMBL" id="GES35948.1"/>
    </source>
</evidence>
<evidence type="ECO:0000259" key="11">
    <source>
        <dbReference type="PROSITE" id="PS51296"/>
    </source>
</evidence>
<dbReference type="SUPFAM" id="SSF50022">
    <property type="entry name" value="ISP domain"/>
    <property type="match status" value="1"/>
</dbReference>
<evidence type="ECO:0000256" key="4">
    <source>
        <dbReference type="ARBA" id="ARBA00022723"/>
    </source>
</evidence>
<keyword evidence="4" id="KW-0479">Metal-binding</keyword>
<dbReference type="InterPro" id="IPR006311">
    <property type="entry name" value="TAT_signal"/>
</dbReference>
<dbReference type="Proteomes" id="UP000325466">
    <property type="component" value="Unassembled WGS sequence"/>
</dbReference>
<keyword evidence="6" id="KW-0411">Iron-sulfur</keyword>
<keyword evidence="10" id="KW-0732">Signal</keyword>
<evidence type="ECO:0000256" key="7">
    <source>
        <dbReference type="ARBA" id="ARBA00023157"/>
    </source>
</evidence>
<proteinExistence type="predicted"/>
<evidence type="ECO:0000256" key="6">
    <source>
        <dbReference type="ARBA" id="ARBA00023014"/>
    </source>
</evidence>
<feature type="signal peptide" evidence="10">
    <location>
        <begin position="1"/>
        <end position="22"/>
    </location>
</feature>
<dbReference type="Pfam" id="PF00355">
    <property type="entry name" value="Rieske"/>
    <property type="match status" value="1"/>
</dbReference>
<dbReference type="InterPro" id="IPR036922">
    <property type="entry name" value="Rieske_2Fe-2S_sf"/>
</dbReference>
<organism evidence="12 13">
    <name type="scientific">Rhodococcus aetherivorans</name>
    <dbReference type="NCBI Taxonomy" id="191292"/>
    <lineage>
        <taxon>Bacteria</taxon>
        <taxon>Bacillati</taxon>
        <taxon>Actinomycetota</taxon>
        <taxon>Actinomycetes</taxon>
        <taxon>Mycobacteriales</taxon>
        <taxon>Nocardiaceae</taxon>
        <taxon>Rhodococcus</taxon>
    </lineage>
</organism>
<dbReference type="PROSITE" id="PS51318">
    <property type="entry name" value="TAT"/>
    <property type="match status" value="1"/>
</dbReference>
<evidence type="ECO:0000256" key="5">
    <source>
        <dbReference type="ARBA" id="ARBA00023004"/>
    </source>
</evidence>
<dbReference type="InterPro" id="IPR014349">
    <property type="entry name" value="Rieske_Fe-S_prot"/>
</dbReference>
<evidence type="ECO:0000256" key="2">
    <source>
        <dbReference type="ARBA" id="ARBA00015816"/>
    </source>
</evidence>
<accession>A0ABQ0YHH1</accession>
<dbReference type="EMBL" id="BLAH01000032">
    <property type="protein sequence ID" value="GES35948.1"/>
    <property type="molecule type" value="Genomic_DNA"/>
</dbReference>
<feature type="chain" id="PRO_5046298882" description="Cytochrome bc1 complex Rieske iron-sulfur subunit" evidence="10">
    <location>
        <begin position="23"/>
        <end position="148"/>
    </location>
</feature>
<evidence type="ECO:0000256" key="10">
    <source>
        <dbReference type="SAM" id="SignalP"/>
    </source>
</evidence>
<dbReference type="PANTHER" id="PTHR10134">
    <property type="entry name" value="CYTOCHROME B-C1 COMPLEX SUBUNIT RIESKE, MITOCHONDRIAL"/>
    <property type="match status" value="1"/>
</dbReference>
<dbReference type="InterPro" id="IPR005805">
    <property type="entry name" value="Rieske_Fe-S_prot_C"/>
</dbReference>
<protein>
    <recommendedName>
        <fullName evidence="2">Cytochrome bc1 complex Rieske iron-sulfur subunit</fullName>
    </recommendedName>
    <alternativeName>
        <fullName evidence="8">Cytochrome bc1 reductase complex subunit QcrA</fullName>
    </alternativeName>
</protein>
<dbReference type="RefSeq" id="WP_043797847.1">
    <property type="nucleotide sequence ID" value="NZ_BAAAYP010000028.1"/>
</dbReference>
<keyword evidence="7" id="KW-1015">Disulfide bond</keyword>
<dbReference type="InterPro" id="IPR017941">
    <property type="entry name" value="Rieske_2Fe-2S"/>
</dbReference>
<sequence length="148" mass="15436">MSTPLSRRTVLAAACTAGCLTAAGCSSTQPRQDESAPAEITASEVPVGGGIVLADTQLVITQPEAGVFRAFSAVCTHQGCTVSEVTDGFIGCRCHGSRFSIVDGSVIRSPAPEPLPARTVTRTGGVLTVNRSEQITDRDRRDFVRSGE</sequence>
<comment type="cofactor">
    <cofactor evidence="9">
        <name>[2Fe-2S] cluster</name>
        <dbReference type="ChEBI" id="CHEBI:190135"/>
    </cofactor>
</comment>
<keyword evidence="5" id="KW-0408">Iron</keyword>
<comment type="caution">
    <text evidence="12">The sequence shown here is derived from an EMBL/GenBank/DDBJ whole genome shotgun (WGS) entry which is preliminary data.</text>
</comment>
<feature type="domain" description="Rieske" evidence="11">
    <location>
        <begin position="37"/>
        <end position="129"/>
    </location>
</feature>
<evidence type="ECO:0000313" key="13">
    <source>
        <dbReference type="Proteomes" id="UP000325466"/>
    </source>
</evidence>
<gene>
    <name evidence="12" type="ORF">RAJCM14343_1197</name>
</gene>
<keyword evidence="3" id="KW-0001">2Fe-2S</keyword>
<dbReference type="Gene3D" id="2.102.10.10">
    <property type="entry name" value="Rieske [2Fe-2S] iron-sulphur domain"/>
    <property type="match status" value="1"/>
</dbReference>
<evidence type="ECO:0000256" key="9">
    <source>
        <dbReference type="ARBA" id="ARBA00034078"/>
    </source>
</evidence>
<dbReference type="PROSITE" id="PS51257">
    <property type="entry name" value="PROKAR_LIPOPROTEIN"/>
    <property type="match status" value="1"/>
</dbReference>
<keyword evidence="13" id="KW-1185">Reference proteome</keyword>
<evidence type="ECO:0000256" key="8">
    <source>
        <dbReference type="ARBA" id="ARBA00029586"/>
    </source>
</evidence>
<reference evidence="12 13" key="1">
    <citation type="journal article" date="2018" name="Biodegradation">
        <title>1,4-Dioxane degradation characteristics of Rhodococcus aetherivorans JCM 14343.</title>
        <authorList>
            <person name="Inoue D."/>
            <person name="Tsunoda T."/>
            <person name="Yamamoto N."/>
            <person name="Ike M."/>
            <person name="Sei K."/>
        </authorList>
    </citation>
    <scope>NUCLEOTIDE SEQUENCE [LARGE SCALE GENOMIC DNA]</scope>
    <source>
        <strain evidence="12 13">JCM 14343</strain>
    </source>
</reference>
<dbReference type="CDD" id="cd03467">
    <property type="entry name" value="Rieske"/>
    <property type="match status" value="1"/>
</dbReference>
<evidence type="ECO:0000256" key="3">
    <source>
        <dbReference type="ARBA" id="ARBA00022714"/>
    </source>
</evidence>